<evidence type="ECO:0000313" key="9">
    <source>
        <dbReference type="EMBL" id="MCM1990347.1"/>
    </source>
</evidence>
<dbReference type="EMBL" id="JAGSOJ010000002">
    <property type="protein sequence ID" value="MCM1990347.1"/>
    <property type="molecule type" value="Genomic_DNA"/>
</dbReference>
<evidence type="ECO:0000256" key="1">
    <source>
        <dbReference type="ARBA" id="ARBA00004496"/>
    </source>
</evidence>
<dbReference type="Pfam" id="PF21981">
    <property type="entry name" value="RecX_HTH3"/>
    <property type="match status" value="1"/>
</dbReference>
<dbReference type="GO" id="GO:0006282">
    <property type="term" value="P:regulation of DNA repair"/>
    <property type="evidence" value="ECO:0007669"/>
    <property type="project" value="UniProtKB-UniRule"/>
</dbReference>
<feature type="domain" description="RecX third three-helical" evidence="7">
    <location>
        <begin position="224"/>
        <end position="269"/>
    </location>
</feature>
<dbReference type="GO" id="GO:0005737">
    <property type="term" value="C:cytoplasm"/>
    <property type="evidence" value="ECO:0007669"/>
    <property type="project" value="UniProtKB-SubCell"/>
</dbReference>
<organism evidence="9 10">
    <name type="scientific">Oceanirhabdus seepicola</name>
    <dbReference type="NCBI Taxonomy" id="2828781"/>
    <lineage>
        <taxon>Bacteria</taxon>
        <taxon>Bacillati</taxon>
        <taxon>Bacillota</taxon>
        <taxon>Clostridia</taxon>
        <taxon>Eubacteriales</taxon>
        <taxon>Clostridiaceae</taxon>
        <taxon>Oceanirhabdus</taxon>
    </lineage>
</organism>
<gene>
    <name evidence="5" type="primary">recX</name>
    <name evidence="9" type="ORF">KDK92_11430</name>
</gene>
<dbReference type="Pfam" id="PF02631">
    <property type="entry name" value="RecX_HTH2"/>
    <property type="match status" value="1"/>
</dbReference>
<accession>A0A9J6P1D6</accession>
<feature type="domain" description="RecX second three-helical" evidence="6">
    <location>
        <begin position="107"/>
        <end position="145"/>
    </location>
</feature>
<comment type="caution">
    <text evidence="9">The sequence shown here is derived from an EMBL/GenBank/DDBJ whole genome shotgun (WGS) entry which is preliminary data.</text>
</comment>
<dbReference type="HAMAP" id="MF_01114">
    <property type="entry name" value="RecX"/>
    <property type="match status" value="1"/>
</dbReference>
<comment type="subcellular location">
    <subcellularLocation>
        <location evidence="1 5">Cytoplasm</location>
    </subcellularLocation>
</comment>
<dbReference type="AlphaFoldDB" id="A0A9J6P1D6"/>
<dbReference type="InterPro" id="IPR053924">
    <property type="entry name" value="RecX_HTH_2nd"/>
</dbReference>
<evidence type="ECO:0000256" key="3">
    <source>
        <dbReference type="ARBA" id="ARBA00018111"/>
    </source>
</evidence>
<keyword evidence="4 5" id="KW-0963">Cytoplasm</keyword>
<dbReference type="PANTHER" id="PTHR33602:SF1">
    <property type="entry name" value="REGULATORY PROTEIN RECX FAMILY PROTEIN"/>
    <property type="match status" value="1"/>
</dbReference>
<protein>
    <recommendedName>
        <fullName evidence="3 5">Regulatory protein RecX</fullName>
    </recommendedName>
</protein>
<dbReference type="Gene3D" id="1.10.10.10">
    <property type="entry name" value="Winged helix-like DNA-binding domain superfamily/Winged helix DNA-binding domain"/>
    <property type="match status" value="3"/>
</dbReference>
<dbReference type="InterPro" id="IPR053926">
    <property type="entry name" value="RecX_HTH_1st"/>
</dbReference>
<evidence type="ECO:0000256" key="5">
    <source>
        <dbReference type="HAMAP-Rule" id="MF_01114"/>
    </source>
</evidence>
<reference evidence="9" key="2">
    <citation type="submission" date="2021-04" db="EMBL/GenBank/DDBJ databases">
        <authorList>
            <person name="Dong X."/>
        </authorList>
    </citation>
    <scope>NUCLEOTIDE SEQUENCE</scope>
    <source>
        <strain evidence="9">ZWT</strain>
    </source>
</reference>
<dbReference type="RefSeq" id="WP_250859384.1">
    <property type="nucleotide sequence ID" value="NZ_JAGSOJ010000002.1"/>
</dbReference>
<dbReference type="InterPro" id="IPR036388">
    <property type="entry name" value="WH-like_DNA-bd_sf"/>
</dbReference>
<dbReference type="InterPro" id="IPR003783">
    <property type="entry name" value="Regulatory_RecX"/>
</dbReference>
<evidence type="ECO:0000259" key="7">
    <source>
        <dbReference type="Pfam" id="PF21981"/>
    </source>
</evidence>
<dbReference type="InterPro" id="IPR053925">
    <property type="entry name" value="RecX_HTH_3rd"/>
</dbReference>
<evidence type="ECO:0000313" key="10">
    <source>
        <dbReference type="Proteomes" id="UP001056429"/>
    </source>
</evidence>
<comment type="function">
    <text evidence="5">Modulates RecA activity.</text>
</comment>
<sequence length="277" mass="33037">MEIIDIVPHKRFENKVVVYMDNYEKYTLSLEAVYKRSLKKGRIIHKEEFDAILIEENYRAGKTKALKYIERGDKTFSQVSEYLEKKEYSPQVIEKVMGFLLEYDFINDERYAERYVKERKRTDGKNKIKYALKKKGINEDIITEKLLDINEEEELEAINKIVNKKIQTLIRDGKDEYFIKNKLYSYISTKGFYGDCVLKSIKEAIMENRDLIYEHQRNKEEKDKENIMDVASKRYALISKSESNNLKLKKKLYDFLLRKGYSYEDIKGVVNEIISNE</sequence>
<feature type="domain" description="RecX first three-helical" evidence="8">
    <location>
        <begin position="62"/>
        <end position="100"/>
    </location>
</feature>
<dbReference type="Pfam" id="PF21982">
    <property type="entry name" value="RecX_HTH1"/>
    <property type="match status" value="1"/>
</dbReference>
<name>A0A9J6P1D6_9CLOT</name>
<evidence type="ECO:0000259" key="8">
    <source>
        <dbReference type="Pfam" id="PF21982"/>
    </source>
</evidence>
<evidence type="ECO:0000259" key="6">
    <source>
        <dbReference type="Pfam" id="PF02631"/>
    </source>
</evidence>
<dbReference type="PANTHER" id="PTHR33602">
    <property type="entry name" value="REGULATORY PROTEIN RECX FAMILY PROTEIN"/>
    <property type="match status" value="1"/>
</dbReference>
<dbReference type="Proteomes" id="UP001056429">
    <property type="component" value="Unassembled WGS sequence"/>
</dbReference>
<keyword evidence="10" id="KW-1185">Reference proteome</keyword>
<evidence type="ECO:0000256" key="4">
    <source>
        <dbReference type="ARBA" id="ARBA00022490"/>
    </source>
</evidence>
<proteinExistence type="inferred from homology"/>
<reference evidence="9" key="1">
    <citation type="journal article" date="2021" name="mSystems">
        <title>Bacteria and Archaea Synergistically Convert Glycine Betaine to Biogenic Methane in the Formosa Cold Seep of the South China Sea.</title>
        <authorList>
            <person name="Li L."/>
            <person name="Zhang W."/>
            <person name="Zhang S."/>
            <person name="Song L."/>
            <person name="Sun Q."/>
            <person name="Zhang H."/>
            <person name="Xiang H."/>
            <person name="Dong X."/>
        </authorList>
    </citation>
    <scope>NUCLEOTIDE SEQUENCE</scope>
    <source>
        <strain evidence="9">ZWT</strain>
    </source>
</reference>
<evidence type="ECO:0000256" key="2">
    <source>
        <dbReference type="ARBA" id="ARBA00009695"/>
    </source>
</evidence>
<comment type="similarity">
    <text evidence="2 5">Belongs to the RecX family.</text>
</comment>